<dbReference type="InterPro" id="IPR051418">
    <property type="entry name" value="Spondin/Thrombospondin_T1"/>
</dbReference>
<dbReference type="InterPro" id="IPR038678">
    <property type="entry name" value="Spondin_N_sf"/>
</dbReference>
<keyword evidence="1" id="KW-0732">Signal</keyword>
<evidence type="ECO:0000259" key="2">
    <source>
        <dbReference type="PROSITE" id="PS51020"/>
    </source>
</evidence>
<organism evidence="3 4">
    <name type="scientific">Mariniflexile aquimaris</name>
    <dbReference type="NCBI Taxonomy" id="881009"/>
    <lineage>
        <taxon>Bacteria</taxon>
        <taxon>Pseudomonadati</taxon>
        <taxon>Bacteroidota</taxon>
        <taxon>Flavobacteriia</taxon>
        <taxon>Flavobacteriales</taxon>
        <taxon>Flavobacteriaceae</taxon>
        <taxon>Mariniflexile</taxon>
    </lineage>
</organism>
<proteinExistence type="predicted"/>
<dbReference type="Proteomes" id="UP001597011">
    <property type="component" value="Unassembled WGS sequence"/>
</dbReference>
<keyword evidence="4" id="KW-1185">Reference proteome</keyword>
<dbReference type="PANTHER" id="PTHR11311">
    <property type="entry name" value="SPONDIN"/>
    <property type="match status" value="1"/>
</dbReference>
<dbReference type="Gene3D" id="2.60.40.2130">
    <property type="entry name" value="F-spondin domain"/>
    <property type="match status" value="1"/>
</dbReference>
<dbReference type="Pfam" id="PF18962">
    <property type="entry name" value="Por_Secre_tail"/>
    <property type="match status" value="1"/>
</dbReference>
<sequence>MKKITYIIILALLVSQIHYSQSIAYYDFSLTTIWNSTNHTSVPPGAHWSALVGATHNTENEFVEIGAVAPATDGIKDIAELGNSNNFRNEVNTAIALTKADQWINAGGLGNPVGTFIYNDLEVNENFPLITLVSMVAPSPDWFIAVNSVNLRTDNTAINNGWKDTFTLDVFAYDSGTDDGTDYGSANIVSNPRVPIFKLTTAPINGNRMGTITFTYKSSTLSDANVNALENITLHPNPSNGIFTISNLQKIDLQTIKIYNILGNLIKVMQPTNRDKNLHVNMSYLNPGMYLLKLNTTEGKSFTRKIIVE</sequence>
<comment type="caution">
    <text evidence="3">The sequence shown here is derived from an EMBL/GenBank/DDBJ whole genome shotgun (WGS) entry which is preliminary data.</text>
</comment>
<name>A0ABW3BRA9_9FLAO</name>
<dbReference type="InterPro" id="IPR026444">
    <property type="entry name" value="Secre_tail"/>
</dbReference>
<evidence type="ECO:0000313" key="4">
    <source>
        <dbReference type="Proteomes" id="UP001597011"/>
    </source>
</evidence>
<evidence type="ECO:0000313" key="3">
    <source>
        <dbReference type="EMBL" id="MFD0835546.1"/>
    </source>
</evidence>
<dbReference type="PANTHER" id="PTHR11311:SF15">
    <property type="entry name" value="SPONDIN-2"/>
    <property type="match status" value="1"/>
</dbReference>
<dbReference type="RefSeq" id="WP_379940782.1">
    <property type="nucleotide sequence ID" value="NZ_JBHTIB010000008.1"/>
</dbReference>
<dbReference type="PROSITE" id="PS51020">
    <property type="entry name" value="SPONDIN"/>
    <property type="match status" value="1"/>
</dbReference>
<evidence type="ECO:0000256" key="1">
    <source>
        <dbReference type="ARBA" id="ARBA00022729"/>
    </source>
</evidence>
<gene>
    <name evidence="3" type="ORF">ACFQ0I_07230</name>
</gene>
<accession>A0ABW3BRA9</accession>
<protein>
    <submittedName>
        <fullName evidence="3">Spondin domain-containing protein</fullName>
    </submittedName>
</protein>
<dbReference type="Pfam" id="PF06468">
    <property type="entry name" value="Spond_N"/>
    <property type="match status" value="1"/>
</dbReference>
<feature type="domain" description="Spondin" evidence="2">
    <location>
        <begin position="14"/>
        <end position="207"/>
    </location>
</feature>
<reference evidence="4" key="1">
    <citation type="journal article" date="2019" name="Int. J. Syst. Evol. Microbiol.">
        <title>The Global Catalogue of Microorganisms (GCM) 10K type strain sequencing project: providing services to taxonomists for standard genome sequencing and annotation.</title>
        <authorList>
            <consortium name="The Broad Institute Genomics Platform"/>
            <consortium name="The Broad Institute Genome Sequencing Center for Infectious Disease"/>
            <person name="Wu L."/>
            <person name="Ma J."/>
        </authorList>
    </citation>
    <scope>NUCLEOTIDE SEQUENCE [LARGE SCALE GENOMIC DNA]</scope>
    <source>
        <strain evidence="4">CCUG 60529</strain>
    </source>
</reference>
<dbReference type="InterPro" id="IPR009465">
    <property type="entry name" value="Spondin_N"/>
</dbReference>
<dbReference type="NCBIfam" id="TIGR04183">
    <property type="entry name" value="Por_Secre_tail"/>
    <property type="match status" value="1"/>
</dbReference>
<dbReference type="NCBIfam" id="NF038123">
    <property type="entry name" value="NF038123_dom"/>
    <property type="match status" value="1"/>
</dbReference>
<dbReference type="EMBL" id="JBHTIB010000008">
    <property type="protein sequence ID" value="MFD0835546.1"/>
    <property type="molecule type" value="Genomic_DNA"/>
</dbReference>